<dbReference type="AlphaFoldDB" id="A0AAE1KE63"/>
<feature type="compositionally biased region" description="Low complexity" evidence="5">
    <location>
        <begin position="474"/>
        <end position="486"/>
    </location>
</feature>
<dbReference type="Pfam" id="PF01363">
    <property type="entry name" value="FYVE"/>
    <property type="match status" value="1"/>
</dbReference>
<dbReference type="Gene3D" id="3.30.40.10">
    <property type="entry name" value="Zinc/RING finger domain, C3HC4 (zinc finger)"/>
    <property type="match status" value="1"/>
</dbReference>
<dbReference type="Proteomes" id="UP001286313">
    <property type="component" value="Unassembled WGS sequence"/>
</dbReference>
<comment type="caution">
    <text evidence="8">The sequence shown here is derived from an EMBL/GenBank/DDBJ whole genome shotgun (WGS) entry which is preliminary data.</text>
</comment>
<evidence type="ECO:0000256" key="3">
    <source>
        <dbReference type="ARBA" id="ARBA00022833"/>
    </source>
</evidence>
<dbReference type="InterPro" id="IPR008598">
    <property type="entry name" value="Di19_Zn-bd"/>
</dbReference>
<dbReference type="Pfam" id="PF11464">
    <property type="entry name" value="Rbsn"/>
    <property type="match status" value="1"/>
</dbReference>
<organism evidence="8 9">
    <name type="scientific">Petrolisthes cinctipes</name>
    <name type="common">Flat porcelain crab</name>
    <dbReference type="NCBI Taxonomy" id="88211"/>
    <lineage>
        <taxon>Eukaryota</taxon>
        <taxon>Metazoa</taxon>
        <taxon>Ecdysozoa</taxon>
        <taxon>Arthropoda</taxon>
        <taxon>Crustacea</taxon>
        <taxon>Multicrustacea</taxon>
        <taxon>Malacostraca</taxon>
        <taxon>Eumalacostraca</taxon>
        <taxon>Eucarida</taxon>
        <taxon>Decapoda</taxon>
        <taxon>Pleocyemata</taxon>
        <taxon>Anomura</taxon>
        <taxon>Galatheoidea</taxon>
        <taxon>Porcellanidae</taxon>
        <taxon>Petrolisthes</taxon>
    </lineage>
</organism>
<evidence type="ECO:0000313" key="8">
    <source>
        <dbReference type="EMBL" id="KAK3869545.1"/>
    </source>
</evidence>
<dbReference type="SUPFAM" id="SSF57903">
    <property type="entry name" value="FYVE/PHD zinc finger"/>
    <property type="match status" value="1"/>
</dbReference>
<keyword evidence="2 4" id="KW-0863">Zinc-finger</keyword>
<evidence type="ECO:0000313" key="9">
    <source>
        <dbReference type="Proteomes" id="UP001286313"/>
    </source>
</evidence>
<accession>A0AAE1KE63</accession>
<dbReference type="EMBL" id="JAWQEG010002820">
    <property type="protein sequence ID" value="KAK3869545.1"/>
    <property type="molecule type" value="Genomic_DNA"/>
</dbReference>
<keyword evidence="6" id="KW-0732">Signal</keyword>
<evidence type="ECO:0000256" key="4">
    <source>
        <dbReference type="PROSITE-ProRule" id="PRU00091"/>
    </source>
</evidence>
<dbReference type="PANTHER" id="PTHR13510">
    <property type="entry name" value="FYVE-FINGER-CONTAINING RAB5 EFFECTOR PROTEIN RABENOSYN-5-RELATED"/>
    <property type="match status" value="1"/>
</dbReference>
<sequence>MIRLTVVCQIYLFGVMSSVVGEGEVLEGFFCPFCYEDQNSVEQLLTHVEDKHSSEEKVVLQAFKGLLNKAKKKLLNEDEPDNSGVRQRTSNLFDDEAGTDYQSNNPWHWEPPSFDPSRNHTSLFKKIRSARIDSSVAETNKLLIRLDKLLRDLPNDPVKRKAHERSIVMWAEDRDVPLCPFCARSFNLARRRHHCRLCGGIMCDQCSHFITFNYAKKLVSPVHQGSSNSMAGVLMGGGGGSGASSGTGMTSLLSGFPGLRRSDSQGSLNSILSVMDSITGEQHFRSCTHCTTRLNIRDSQVEQRTSKPTIAMYYEKLMEYRSELEKLIPQYIRMAESLRCGETTYALPDVEELRVRILKKGDGVISLAQRIRTLGSPEPGEEESMATSSRGPRQELLQRRIHSTSTAFLKEHILSLPKIPSPKELKELQERRRMEVEARLAAKKEAARQAEVRAAEILRRREKDSRESPRSSHSRSSSLTPPSFASLKKTQHTDQVVVDTGWGADPSAHNVSETDDPLIQQVNIIKNTIKQARIAGRYEDIPLLEANLRELQEEYKTQQRLMNP</sequence>
<protein>
    <recommendedName>
        <fullName evidence="7">FYVE-type domain-containing protein</fullName>
    </recommendedName>
</protein>
<dbReference type="InterPro" id="IPR013083">
    <property type="entry name" value="Znf_RING/FYVE/PHD"/>
</dbReference>
<keyword evidence="9" id="KW-1185">Reference proteome</keyword>
<dbReference type="SUPFAM" id="SSF140125">
    <property type="entry name" value="Rabenosyn-5 Rab-binding domain-like"/>
    <property type="match status" value="1"/>
</dbReference>
<dbReference type="PROSITE" id="PS50178">
    <property type="entry name" value="ZF_FYVE"/>
    <property type="match status" value="1"/>
</dbReference>
<gene>
    <name evidence="8" type="ORF">Pcinc_025152</name>
</gene>
<dbReference type="InterPro" id="IPR052727">
    <property type="entry name" value="Rab4/Rab5_effector"/>
</dbReference>
<evidence type="ECO:0000256" key="2">
    <source>
        <dbReference type="ARBA" id="ARBA00022771"/>
    </source>
</evidence>
<dbReference type="Pfam" id="PF05605">
    <property type="entry name" value="zf-Di19"/>
    <property type="match status" value="1"/>
</dbReference>
<dbReference type="Gene3D" id="4.10.860.20">
    <property type="entry name" value="Rabenosyn, Rab binding domain"/>
    <property type="match status" value="1"/>
</dbReference>
<dbReference type="InterPro" id="IPR011011">
    <property type="entry name" value="Znf_FYVE_PHD"/>
</dbReference>
<feature type="compositionally biased region" description="Basic and acidic residues" evidence="5">
    <location>
        <begin position="454"/>
        <end position="470"/>
    </location>
</feature>
<evidence type="ECO:0000256" key="1">
    <source>
        <dbReference type="ARBA" id="ARBA00022723"/>
    </source>
</evidence>
<dbReference type="GO" id="GO:0008270">
    <property type="term" value="F:zinc ion binding"/>
    <property type="evidence" value="ECO:0007669"/>
    <property type="project" value="UniProtKB-KW"/>
</dbReference>
<feature type="region of interest" description="Disordered" evidence="5">
    <location>
        <begin position="373"/>
        <end position="394"/>
    </location>
</feature>
<dbReference type="SMART" id="SM00064">
    <property type="entry name" value="FYVE"/>
    <property type="match status" value="1"/>
</dbReference>
<dbReference type="InterPro" id="IPR021565">
    <property type="entry name" value="Rbsn_Rab-bd"/>
</dbReference>
<keyword evidence="3" id="KW-0862">Zinc</keyword>
<feature type="chain" id="PRO_5041981241" description="FYVE-type domain-containing protein" evidence="6">
    <location>
        <begin position="24"/>
        <end position="564"/>
    </location>
</feature>
<feature type="signal peptide" evidence="6">
    <location>
        <begin position="1"/>
        <end position="23"/>
    </location>
</feature>
<feature type="region of interest" description="Disordered" evidence="5">
    <location>
        <begin position="454"/>
        <end position="492"/>
    </location>
</feature>
<evidence type="ECO:0000259" key="7">
    <source>
        <dbReference type="PROSITE" id="PS50178"/>
    </source>
</evidence>
<feature type="domain" description="FYVE-type" evidence="7">
    <location>
        <begin position="173"/>
        <end position="207"/>
    </location>
</feature>
<dbReference type="InterPro" id="IPR000306">
    <property type="entry name" value="Znf_FYVE"/>
</dbReference>
<dbReference type="PANTHER" id="PTHR13510:SF44">
    <property type="entry name" value="RABENOSYN-5"/>
    <property type="match status" value="1"/>
</dbReference>
<reference evidence="8" key="1">
    <citation type="submission" date="2023-10" db="EMBL/GenBank/DDBJ databases">
        <title>Genome assemblies of two species of porcelain crab, Petrolisthes cinctipes and Petrolisthes manimaculis (Anomura: Porcellanidae).</title>
        <authorList>
            <person name="Angst P."/>
        </authorList>
    </citation>
    <scope>NUCLEOTIDE SEQUENCE</scope>
    <source>
        <strain evidence="8">PB745_01</strain>
        <tissue evidence="8">Gill</tissue>
    </source>
</reference>
<dbReference type="CDD" id="cd15716">
    <property type="entry name" value="FYVE_RBNS5"/>
    <property type="match status" value="1"/>
</dbReference>
<keyword evidence="1" id="KW-0479">Metal-binding</keyword>
<evidence type="ECO:0000256" key="6">
    <source>
        <dbReference type="SAM" id="SignalP"/>
    </source>
</evidence>
<dbReference type="InterPro" id="IPR017455">
    <property type="entry name" value="Znf_FYVE-rel"/>
</dbReference>
<proteinExistence type="predicted"/>
<evidence type="ECO:0000256" key="5">
    <source>
        <dbReference type="SAM" id="MobiDB-lite"/>
    </source>
</evidence>
<name>A0AAE1KE63_PETCI</name>
<dbReference type="InterPro" id="IPR036531">
    <property type="entry name" value="Rbsn_Rab-bd_sf"/>
</dbReference>